<evidence type="ECO:0000256" key="1">
    <source>
        <dbReference type="ARBA" id="ARBA00004141"/>
    </source>
</evidence>
<keyword evidence="9" id="KW-1185">Reference proteome</keyword>
<keyword evidence="4" id="KW-0808">Transferase</keyword>
<dbReference type="AlphaFoldDB" id="A0A183HHR1"/>
<evidence type="ECO:0000313" key="9">
    <source>
        <dbReference type="Proteomes" id="UP000267606"/>
    </source>
</evidence>
<reference evidence="8 9" key="2">
    <citation type="submission" date="2018-11" db="EMBL/GenBank/DDBJ databases">
        <authorList>
            <consortium name="Pathogen Informatics"/>
        </authorList>
    </citation>
    <scope>NUCLEOTIDE SEQUENCE [LARGE SCALE GENOMIC DNA]</scope>
</reference>
<name>A0A183HHR1_9BILA</name>
<keyword evidence="6" id="KW-1133">Transmembrane helix</keyword>
<sequence>MNNEHLRQRGNPRHDRILEVRKGLYYSFYKKLIGEPSFLEGLNQITNDNVTEYGHTINTLKRFNLYPEVILGIAFKLFRKVTDRSHWVVERCWQVNRGDVLPPVVSCEGTFENWSFIFSIIILLLNTNYLEYLLKI</sequence>
<keyword evidence="7" id="KW-0472">Membrane</keyword>
<dbReference type="GO" id="GO:0000030">
    <property type="term" value="F:mannosyltransferase activity"/>
    <property type="evidence" value="ECO:0007669"/>
    <property type="project" value="TreeGrafter"/>
</dbReference>
<organism evidence="10">
    <name type="scientific">Onchocerca flexuosa</name>
    <dbReference type="NCBI Taxonomy" id="387005"/>
    <lineage>
        <taxon>Eukaryota</taxon>
        <taxon>Metazoa</taxon>
        <taxon>Ecdysozoa</taxon>
        <taxon>Nematoda</taxon>
        <taxon>Chromadorea</taxon>
        <taxon>Rhabditida</taxon>
        <taxon>Spirurina</taxon>
        <taxon>Spiruromorpha</taxon>
        <taxon>Filarioidea</taxon>
        <taxon>Onchocercidae</taxon>
        <taxon>Onchocerca</taxon>
    </lineage>
</organism>
<keyword evidence="5" id="KW-0812">Transmembrane</keyword>
<dbReference type="STRING" id="387005.A0A183HHR1"/>
<dbReference type="InterPro" id="IPR018732">
    <property type="entry name" value="Dpy-19/Dpy-19-like"/>
</dbReference>
<evidence type="ECO:0000256" key="7">
    <source>
        <dbReference type="ARBA" id="ARBA00023136"/>
    </source>
</evidence>
<dbReference type="EMBL" id="UZAJ01007066">
    <property type="protein sequence ID" value="VDO48924.1"/>
    <property type="molecule type" value="Genomic_DNA"/>
</dbReference>
<evidence type="ECO:0000256" key="4">
    <source>
        <dbReference type="ARBA" id="ARBA00022679"/>
    </source>
</evidence>
<evidence type="ECO:0000256" key="2">
    <source>
        <dbReference type="ARBA" id="ARBA00008744"/>
    </source>
</evidence>
<evidence type="ECO:0000313" key="10">
    <source>
        <dbReference type="WBParaSite" id="OFLC_0000702201-mRNA-1"/>
    </source>
</evidence>
<evidence type="ECO:0000256" key="5">
    <source>
        <dbReference type="ARBA" id="ARBA00022692"/>
    </source>
</evidence>
<dbReference type="Pfam" id="PF10034">
    <property type="entry name" value="Dpy19"/>
    <property type="match status" value="1"/>
</dbReference>
<accession>A0A183HHR1</accession>
<evidence type="ECO:0000256" key="6">
    <source>
        <dbReference type="ARBA" id="ARBA00022989"/>
    </source>
</evidence>
<dbReference type="PANTHER" id="PTHR31488">
    <property type="entry name" value="DPY-19-LIKE 1, LIKE (H. SAPIENS)"/>
    <property type="match status" value="1"/>
</dbReference>
<dbReference type="GO" id="GO:0005637">
    <property type="term" value="C:nuclear inner membrane"/>
    <property type="evidence" value="ECO:0007669"/>
    <property type="project" value="TreeGrafter"/>
</dbReference>
<keyword evidence="3" id="KW-0328">Glycosyltransferase</keyword>
<dbReference type="PANTHER" id="PTHR31488:SF1">
    <property type="entry name" value="C-MANNOSYLTRANSFERASE DPY19L1"/>
    <property type="match status" value="1"/>
</dbReference>
<protein>
    <submittedName>
        <fullName evidence="10">Pre-mRNA-splicing factor 38</fullName>
    </submittedName>
</protein>
<gene>
    <name evidence="8" type="ORF">OFLC_LOCUS7024</name>
</gene>
<comment type="similarity">
    <text evidence="2">Belongs to the dpy-19 family.</text>
</comment>
<reference evidence="10" key="1">
    <citation type="submission" date="2016-06" db="UniProtKB">
        <authorList>
            <consortium name="WormBaseParasite"/>
        </authorList>
    </citation>
    <scope>IDENTIFICATION</scope>
</reference>
<dbReference type="WBParaSite" id="OFLC_0000702201-mRNA-1">
    <property type="protein sequence ID" value="OFLC_0000702201-mRNA-1"/>
    <property type="gene ID" value="OFLC_0000702201"/>
</dbReference>
<evidence type="ECO:0000313" key="8">
    <source>
        <dbReference type="EMBL" id="VDO48924.1"/>
    </source>
</evidence>
<evidence type="ECO:0000256" key="3">
    <source>
        <dbReference type="ARBA" id="ARBA00022676"/>
    </source>
</evidence>
<comment type="subcellular location">
    <subcellularLocation>
        <location evidence="1">Membrane</location>
        <topology evidence="1">Multi-pass membrane protein</topology>
    </subcellularLocation>
</comment>
<dbReference type="Proteomes" id="UP000267606">
    <property type="component" value="Unassembled WGS sequence"/>
</dbReference>
<proteinExistence type="inferred from homology"/>